<dbReference type="RefSeq" id="WP_336349585.1">
    <property type="nucleotide sequence ID" value="NZ_JAZAQL010000001.1"/>
</dbReference>
<evidence type="ECO:0000313" key="2">
    <source>
        <dbReference type="EMBL" id="MFC6952624.1"/>
    </source>
</evidence>
<sequence>MRVNCEGCAGCCVDWRALSATPDDHERVGPERPLDDVYNLVPLTRDEVRDFVNAGFGDALTPRLWERDPESDGEGAGDDGASGRSVEVDGFDVAAIAGRPAFFVGLRKPPKPVAPVGADEASWLPTCAFLDPETLQCRIHDDDLYPDECATYPGRNLLMAVESVCERVEREFGAPGDRLVEDSVPEDAEPLFGPQALGGKVFAHPDPDALADRVYRIAAGEATADDRAEFVGTAAAASPGMLARNDDAYERYRDRALDADSWVGAAIDDWEARAANATAGSDAAGDDPTANADPGLGERVEEDRDAPETPGWE</sequence>
<dbReference type="Proteomes" id="UP001596395">
    <property type="component" value="Unassembled WGS sequence"/>
</dbReference>
<dbReference type="EMBL" id="JBHSXN010000001">
    <property type="protein sequence ID" value="MFC6952624.1"/>
    <property type="molecule type" value="Genomic_DNA"/>
</dbReference>
<feature type="region of interest" description="Disordered" evidence="1">
    <location>
        <begin position="277"/>
        <end position="313"/>
    </location>
</feature>
<feature type="region of interest" description="Disordered" evidence="1">
    <location>
        <begin position="63"/>
        <end position="84"/>
    </location>
</feature>
<gene>
    <name evidence="2" type="ORF">ACFQGB_07080</name>
</gene>
<dbReference type="Pfam" id="PF24375">
    <property type="entry name" value="DUF7531"/>
    <property type="match status" value="1"/>
</dbReference>
<dbReference type="InterPro" id="IPR055953">
    <property type="entry name" value="DUF7531"/>
</dbReference>
<evidence type="ECO:0000313" key="3">
    <source>
        <dbReference type="Proteomes" id="UP001596395"/>
    </source>
</evidence>
<comment type="caution">
    <text evidence="2">The sequence shown here is derived from an EMBL/GenBank/DDBJ whole genome shotgun (WGS) entry which is preliminary data.</text>
</comment>
<feature type="compositionally biased region" description="Low complexity" evidence="1">
    <location>
        <begin position="277"/>
        <end position="290"/>
    </location>
</feature>
<keyword evidence="3" id="KW-1185">Reference proteome</keyword>
<protein>
    <submittedName>
        <fullName evidence="2">YkgJ family cysteine cluster protein</fullName>
    </submittedName>
</protein>
<organism evidence="2 3">
    <name type="scientific">Halorubellus litoreus</name>
    <dbReference type="NCBI Taxonomy" id="755308"/>
    <lineage>
        <taxon>Archaea</taxon>
        <taxon>Methanobacteriati</taxon>
        <taxon>Methanobacteriota</taxon>
        <taxon>Stenosarchaea group</taxon>
        <taxon>Halobacteria</taxon>
        <taxon>Halobacteriales</taxon>
        <taxon>Halorubellaceae</taxon>
        <taxon>Halorubellus</taxon>
    </lineage>
</organism>
<name>A0ABD5VB13_9EURY</name>
<dbReference type="AlphaFoldDB" id="A0ABD5VB13"/>
<evidence type="ECO:0000256" key="1">
    <source>
        <dbReference type="SAM" id="MobiDB-lite"/>
    </source>
</evidence>
<accession>A0ABD5VB13</accession>
<reference evidence="2 3" key="1">
    <citation type="journal article" date="2019" name="Int. J. Syst. Evol. Microbiol.">
        <title>The Global Catalogue of Microorganisms (GCM) 10K type strain sequencing project: providing services to taxonomists for standard genome sequencing and annotation.</title>
        <authorList>
            <consortium name="The Broad Institute Genomics Platform"/>
            <consortium name="The Broad Institute Genome Sequencing Center for Infectious Disease"/>
            <person name="Wu L."/>
            <person name="Ma J."/>
        </authorList>
    </citation>
    <scope>NUCLEOTIDE SEQUENCE [LARGE SCALE GENOMIC DNA]</scope>
    <source>
        <strain evidence="2 3">GX26</strain>
    </source>
</reference>
<proteinExistence type="predicted"/>